<dbReference type="AlphaFoldDB" id="K2MYN5"/>
<comment type="similarity">
    <text evidence="1">Belongs to the thioredoxin family.</text>
</comment>
<evidence type="ECO:0000313" key="9">
    <source>
        <dbReference type="EMBL" id="EKF40378.1"/>
    </source>
</evidence>
<dbReference type="SUPFAM" id="SSF48452">
    <property type="entry name" value="TPR-like"/>
    <property type="match status" value="1"/>
</dbReference>
<dbReference type="NCBIfam" id="TIGR01068">
    <property type="entry name" value="thioredoxin"/>
    <property type="match status" value="1"/>
</dbReference>
<dbReference type="InterPro" id="IPR017937">
    <property type="entry name" value="Thioredoxin_CS"/>
</dbReference>
<dbReference type="InterPro" id="IPR013766">
    <property type="entry name" value="Thioredoxin_domain"/>
</dbReference>
<accession>K2MYN5</accession>
<dbReference type="InterPro" id="IPR005746">
    <property type="entry name" value="Thioredoxin"/>
</dbReference>
<dbReference type="GO" id="GO:0015035">
    <property type="term" value="F:protein-disulfide reductase activity"/>
    <property type="evidence" value="ECO:0007669"/>
    <property type="project" value="UniProtKB-UniRule"/>
</dbReference>
<dbReference type="STRING" id="721133.SAMN05216176_114101"/>
<dbReference type="GO" id="GO:0045454">
    <property type="term" value="P:cell redox homeostasis"/>
    <property type="evidence" value="ECO:0007669"/>
    <property type="project" value="TreeGrafter"/>
</dbReference>
<evidence type="ECO:0000256" key="2">
    <source>
        <dbReference type="ARBA" id="ARBA00022448"/>
    </source>
</evidence>
<dbReference type="PANTHER" id="PTHR45663">
    <property type="entry name" value="GEO12009P1"/>
    <property type="match status" value="1"/>
</dbReference>
<dbReference type="EMBL" id="AMSI01000018">
    <property type="protein sequence ID" value="EKF40378.1"/>
    <property type="molecule type" value="Genomic_DNA"/>
</dbReference>
<dbReference type="FunFam" id="3.40.30.10:FF:000001">
    <property type="entry name" value="Thioredoxin"/>
    <property type="match status" value="1"/>
</dbReference>
<dbReference type="PRINTS" id="PR00421">
    <property type="entry name" value="THIOREDOXIN"/>
</dbReference>
<dbReference type="OrthoDB" id="9790390at2"/>
<keyword evidence="5" id="KW-0676">Redox-active center</keyword>
<evidence type="ECO:0000256" key="7">
    <source>
        <dbReference type="SAM" id="MobiDB-lite"/>
    </source>
</evidence>
<evidence type="ECO:0000256" key="1">
    <source>
        <dbReference type="ARBA" id="ARBA00008987"/>
    </source>
</evidence>
<dbReference type="PROSITE" id="PS51352">
    <property type="entry name" value="THIOREDOXIN_2"/>
    <property type="match status" value="1"/>
</dbReference>
<reference evidence="9 10" key="1">
    <citation type="journal article" date="2012" name="J. Bacteriol.">
        <title>Genome Sequence of Nitratireductor indicus Type Strain C115.</title>
        <authorList>
            <person name="Lai Q."/>
            <person name="Li G."/>
            <person name="Yu Z."/>
            <person name="Shao Z."/>
        </authorList>
    </citation>
    <scope>NUCLEOTIDE SEQUENCE [LARGE SCALE GENOMIC DNA]</scope>
    <source>
        <strain evidence="9 10">C115</strain>
    </source>
</reference>
<name>K2MYN5_9HYPH</name>
<dbReference type="GO" id="GO:0005829">
    <property type="term" value="C:cytosol"/>
    <property type="evidence" value="ECO:0007669"/>
    <property type="project" value="TreeGrafter"/>
</dbReference>
<proteinExistence type="inferred from homology"/>
<dbReference type="Proteomes" id="UP000007374">
    <property type="component" value="Unassembled WGS sequence"/>
</dbReference>
<dbReference type="InterPro" id="IPR011990">
    <property type="entry name" value="TPR-like_helical_dom_sf"/>
</dbReference>
<evidence type="ECO:0000313" key="10">
    <source>
        <dbReference type="Proteomes" id="UP000007374"/>
    </source>
</evidence>
<evidence type="ECO:0000256" key="5">
    <source>
        <dbReference type="ARBA" id="ARBA00023284"/>
    </source>
</evidence>
<comment type="caution">
    <text evidence="9">The sequence shown here is derived from an EMBL/GenBank/DDBJ whole genome shotgun (WGS) entry which is preliminary data.</text>
</comment>
<dbReference type="PATRIC" id="fig|1231190.3.peg.4299"/>
<dbReference type="eggNOG" id="COG3118">
    <property type="taxonomic scope" value="Bacteria"/>
</dbReference>
<dbReference type="InterPro" id="IPR036249">
    <property type="entry name" value="Thioredoxin-like_sf"/>
</dbReference>
<keyword evidence="3" id="KW-0249">Electron transport</keyword>
<dbReference type="PROSITE" id="PS00194">
    <property type="entry name" value="THIOREDOXIN_1"/>
    <property type="match status" value="1"/>
</dbReference>
<keyword evidence="10" id="KW-1185">Reference proteome</keyword>
<organism evidence="9 10">
    <name type="scientific">Nitratireductor indicus C115</name>
    <dbReference type="NCBI Taxonomy" id="1231190"/>
    <lineage>
        <taxon>Bacteria</taxon>
        <taxon>Pseudomonadati</taxon>
        <taxon>Pseudomonadota</taxon>
        <taxon>Alphaproteobacteria</taxon>
        <taxon>Hyphomicrobiales</taxon>
        <taxon>Phyllobacteriaceae</taxon>
        <taxon>Nitratireductor</taxon>
    </lineage>
</organism>
<dbReference type="Gene3D" id="1.25.40.10">
    <property type="entry name" value="Tetratricopeptide repeat domain"/>
    <property type="match status" value="2"/>
</dbReference>
<evidence type="ECO:0000256" key="6">
    <source>
        <dbReference type="NCBIfam" id="TIGR01068"/>
    </source>
</evidence>
<dbReference type="Pfam" id="PF00085">
    <property type="entry name" value="Thioredoxin"/>
    <property type="match status" value="1"/>
</dbReference>
<protein>
    <recommendedName>
        <fullName evidence="6">Thioredoxin</fullName>
    </recommendedName>
</protein>
<evidence type="ECO:0000256" key="3">
    <source>
        <dbReference type="ARBA" id="ARBA00022982"/>
    </source>
</evidence>
<dbReference type="Pfam" id="PF14561">
    <property type="entry name" value="TPR_20"/>
    <property type="match status" value="1"/>
</dbReference>
<sequence length="341" mass="35677">MASNDNPYDKSGGYDMGGAQYTTNVGFSGGQDAAPKPAGGFTLSDAPEPAAGELIKDTTTAGFAADVIEESRRQPVLVDFWAPWCGPCRQLGPIIEKVVREARGKVKLVKMNIDEHPAVAGQLGVQSIPAVFAFKDGRPVDGFMGALPESQVKAFIDKLGAGSAQGTEIEDALAAAAEALEAGDQQMAAQIYSAVLQREPENVDALAGLAGLLYEAGQEEEASELLSQVPADKANAAPVAALKAKMALAEQVAGLGDAAAFEARLAADPADHQARFDLALLQNAKGDRAGAAENLLAIVRADRDWQEDGARGQLIKFFEAWGPTDPATLSARRKLSSLLFS</sequence>
<feature type="domain" description="Thioredoxin" evidence="8">
    <location>
        <begin position="32"/>
        <end position="161"/>
    </location>
</feature>
<evidence type="ECO:0000259" key="8">
    <source>
        <dbReference type="PROSITE" id="PS51352"/>
    </source>
</evidence>
<dbReference type="CDD" id="cd02947">
    <property type="entry name" value="TRX_family"/>
    <property type="match status" value="1"/>
</dbReference>
<keyword evidence="2" id="KW-0813">Transport</keyword>
<dbReference type="RefSeq" id="WP_009452385.1">
    <property type="nucleotide sequence ID" value="NZ_AMSI01000018.1"/>
</dbReference>
<evidence type="ECO:0000256" key="4">
    <source>
        <dbReference type="ARBA" id="ARBA00023157"/>
    </source>
</evidence>
<gene>
    <name evidence="9" type="ORF">NA8A_20807</name>
</gene>
<dbReference type="SUPFAM" id="SSF52833">
    <property type="entry name" value="Thioredoxin-like"/>
    <property type="match status" value="1"/>
</dbReference>
<dbReference type="Gene3D" id="3.40.30.10">
    <property type="entry name" value="Glutaredoxin"/>
    <property type="match status" value="1"/>
</dbReference>
<dbReference type="GO" id="GO:0006950">
    <property type="term" value="P:response to stress"/>
    <property type="evidence" value="ECO:0007669"/>
    <property type="project" value="UniProtKB-ARBA"/>
</dbReference>
<feature type="region of interest" description="Disordered" evidence="7">
    <location>
        <begin position="25"/>
        <end position="48"/>
    </location>
</feature>
<dbReference type="PANTHER" id="PTHR45663:SF11">
    <property type="entry name" value="GEO12009P1"/>
    <property type="match status" value="1"/>
</dbReference>
<dbReference type="Pfam" id="PF14559">
    <property type="entry name" value="TPR_19"/>
    <property type="match status" value="1"/>
</dbReference>
<keyword evidence="4" id="KW-1015">Disulfide bond</keyword>